<dbReference type="RefSeq" id="WP_344659248.1">
    <property type="nucleotide sequence ID" value="NZ_BAAAQM010000027.1"/>
</dbReference>
<evidence type="ECO:0000313" key="2">
    <source>
        <dbReference type="Proteomes" id="UP001499854"/>
    </source>
</evidence>
<gene>
    <name evidence="1" type="ORF">GCM10009838_46970</name>
</gene>
<dbReference type="EMBL" id="BAAAQM010000027">
    <property type="protein sequence ID" value="GAA1980425.1"/>
    <property type="molecule type" value="Genomic_DNA"/>
</dbReference>
<name>A0ABN2S5K2_9ACTN</name>
<comment type="caution">
    <text evidence="1">The sequence shown here is derived from an EMBL/GenBank/DDBJ whole genome shotgun (WGS) entry which is preliminary data.</text>
</comment>
<protein>
    <submittedName>
        <fullName evidence="1">Uncharacterized protein</fullName>
    </submittedName>
</protein>
<evidence type="ECO:0000313" key="1">
    <source>
        <dbReference type="EMBL" id="GAA1980425.1"/>
    </source>
</evidence>
<sequence>MAEQRRAAGGLGRVRLKRLLKSVGYADGTAAGVTVDAAEYAPLRDLVAEAARVVRVPAPEHLRLSTYGEIAVTGDSSDGRTLHIGAPFVLGLPAVELKAVVAHSLAVLKEPHPELADALARICQDVQSLLDFLGGDGFGRRYRRLLAATAGFREDIERRADRAAAAVAGSREQALIALVRSRAVTGHFVEYAPRYLVEGLAPPEDLFTNWLRVAALPVPTWAAASTPSSQPGVRTVFHPGLTPQADVLDRARQAVNPVIPGEGLPVIAGLTAETAKALISGVEADPEDHLSIDYGASGQAVIDAAGRLLGRDATPADVVGVVADGRGPELAGVWDEVTVAQLEDSAPDSRVMERVLADTRTSAPTPGEMLEAFLAGLAVRREYRYDPVLGPGVLLADGRPGIEIHAAIGKAVAGDVTALGQLVDQLAGSA</sequence>
<keyword evidence="2" id="KW-1185">Reference proteome</keyword>
<organism evidence="1 2">
    <name type="scientific">Catenulispora subtropica</name>
    <dbReference type="NCBI Taxonomy" id="450798"/>
    <lineage>
        <taxon>Bacteria</taxon>
        <taxon>Bacillati</taxon>
        <taxon>Actinomycetota</taxon>
        <taxon>Actinomycetes</taxon>
        <taxon>Catenulisporales</taxon>
        <taxon>Catenulisporaceae</taxon>
        <taxon>Catenulispora</taxon>
    </lineage>
</organism>
<accession>A0ABN2S5K2</accession>
<dbReference type="Proteomes" id="UP001499854">
    <property type="component" value="Unassembled WGS sequence"/>
</dbReference>
<reference evidence="1 2" key="1">
    <citation type="journal article" date="2019" name="Int. J. Syst. Evol. Microbiol.">
        <title>The Global Catalogue of Microorganisms (GCM) 10K type strain sequencing project: providing services to taxonomists for standard genome sequencing and annotation.</title>
        <authorList>
            <consortium name="The Broad Institute Genomics Platform"/>
            <consortium name="The Broad Institute Genome Sequencing Center for Infectious Disease"/>
            <person name="Wu L."/>
            <person name="Ma J."/>
        </authorList>
    </citation>
    <scope>NUCLEOTIDE SEQUENCE [LARGE SCALE GENOMIC DNA]</scope>
    <source>
        <strain evidence="1 2">JCM 16013</strain>
    </source>
</reference>
<proteinExistence type="predicted"/>